<dbReference type="EMBL" id="CP036268">
    <property type="protein sequence ID" value="QDT39374.1"/>
    <property type="molecule type" value="Genomic_DNA"/>
</dbReference>
<reference evidence="2 3" key="1">
    <citation type="submission" date="2019-02" db="EMBL/GenBank/DDBJ databases">
        <title>Deep-cultivation of Planctomycetes and their phenomic and genomic characterization uncovers novel biology.</title>
        <authorList>
            <person name="Wiegand S."/>
            <person name="Jogler M."/>
            <person name="Boedeker C."/>
            <person name="Pinto D."/>
            <person name="Vollmers J."/>
            <person name="Rivas-Marin E."/>
            <person name="Kohn T."/>
            <person name="Peeters S.H."/>
            <person name="Heuer A."/>
            <person name="Rast P."/>
            <person name="Oberbeckmann S."/>
            <person name="Bunk B."/>
            <person name="Jeske O."/>
            <person name="Meyerdierks A."/>
            <person name="Storesund J.E."/>
            <person name="Kallscheuer N."/>
            <person name="Luecker S."/>
            <person name="Lage O.M."/>
            <person name="Pohl T."/>
            <person name="Merkel B.J."/>
            <person name="Hornburger P."/>
            <person name="Mueller R.-W."/>
            <person name="Bruemmer F."/>
            <person name="Labrenz M."/>
            <person name="Spormann A.M."/>
            <person name="Op den Camp H."/>
            <person name="Overmann J."/>
            <person name="Amann R."/>
            <person name="Jetten M.S.M."/>
            <person name="Mascher T."/>
            <person name="Medema M.H."/>
            <person name="Devos D.P."/>
            <person name="Kaster A.-K."/>
            <person name="Ovreas L."/>
            <person name="Rohde M."/>
            <person name="Galperin M.Y."/>
            <person name="Jogler C."/>
        </authorList>
    </citation>
    <scope>NUCLEOTIDE SEQUENCE [LARGE SCALE GENOMIC DNA]</scope>
    <source>
        <strain evidence="2 3">Pan189</strain>
    </source>
</reference>
<dbReference type="GO" id="GO:0003743">
    <property type="term" value="F:translation initiation factor activity"/>
    <property type="evidence" value="ECO:0007669"/>
    <property type="project" value="UniProtKB-KW"/>
</dbReference>
<evidence type="ECO:0000313" key="2">
    <source>
        <dbReference type="EMBL" id="QDT39374.1"/>
    </source>
</evidence>
<feature type="region of interest" description="Disordered" evidence="1">
    <location>
        <begin position="1"/>
        <end position="54"/>
    </location>
</feature>
<keyword evidence="3" id="KW-1185">Reference proteome</keyword>
<name>A0A517R651_9PLAN</name>
<keyword evidence="2" id="KW-0648">Protein biosynthesis</keyword>
<dbReference type="KEGG" id="svp:Pan189_37800"/>
<gene>
    <name evidence="2" type="ORF">Pan189_37800</name>
</gene>
<sequence>MQFDNHGEPERPLDVKGSARSGDTGGEPGSPQRAEQSESLEGMASPVTRHAPISGPEDWEFLGANVDSLDLGVFVDWGEGWDQFSAELAEAKEAAAGRKDVRFRTDDCLMLPKGKAPAYQWHLQYREFHLFIGKSGQPRNASPNVFVSINARALWQFGMDSMVDTIATVIRELGGKVLLVKPSRVDLAADFRISAGLSEAFLQASRVPQRGKNESYRDGNTLETFYLGQRGAPKMLRIYDKALEVAKSEKTWMSDIWDLEECRDVWRVEFQVRRPFLKERGINSIDDLRENLGGMWQYLTTDFFSLRLRDNPNVSRCSMHPFWSDVQRAAGKFGEVHSLARIEQESIADANWYVAHIAGCLLGYAVRRRKPTLDAALKDVARGVIRYWRKRDFEGEYRNRSIRDGYRGDDDFKMAA</sequence>
<feature type="compositionally biased region" description="Basic and acidic residues" evidence="1">
    <location>
        <begin position="1"/>
        <end position="14"/>
    </location>
</feature>
<dbReference type="RefSeq" id="WP_145365512.1">
    <property type="nucleotide sequence ID" value="NZ_CP036268.1"/>
</dbReference>
<evidence type="ECO:0000313" key="3">
    <source>
        <dbReference type="Proteomes" id="UP000317318"/>
    </source>
</evidence>
<evidence type="ECO:0000256" key="1">
    <source>
        <dbReference type="SAM" id="MobiDB-lite"/>
    </source>
</evidence>
<accession>A0A517R651</accession>
<dbReference type="AlphaFoldDB" id="A0A517R651"/>
<dbReference type="Proteomes" id="UP000317318">
    <property type="component" value="Chromosome"/>
</dbReference>
<protein>
    <submittedName>
        <fullName evidence="2">Replication initiation factor</fullName>
    </submittedName>
</protein>
<keyword evidence="2" id="KW-0396">Initiation factor</keyword>
<proteinExistence type="predicted"/>
<organism evidence="2 3">
    <name type="scientific">Stratiformator vulcanicus</name>
    <dbReference type="NCBI Taxonomy" id="2527980"/>
    <lineage>
        <taxon>Bacteria</taxon>
        <taxon>Pseudomonadati</taxon>
        <taxon>Planctomycetota</taxon>
        <taxon>Planctomycetia</taxon>
        <taxon>Planctomycetales</taxon>
        <taxon>Planctomycetaceae</taxon>
        <taxon>Stratiformator</taxon>
    </lineage>
</organism>
<dbReference type="OrthoDB" id="5396022at2"/>